<dbReference type="InterPro" id="IPR013783">
    <property type="entry name" value="Ig-like_fold"/>
</dbReference>
<dbReference type="PANTHER" id="PTHR13817">
    <property type="entry name" value="TITIN"/>
    <property type="match status" value="1"/>
</dbReference>
<dbReference type="Pfam" id="PF00041">
    <property type="entry name" value="fn3"/>
    <property type="match status" value="2"/>
</dbReference>
<dbReference type="SUPFAM" id="SSF49265">
    <property type="entry name" value="Fibronectin type III"/>
    <property type="match status" value="2"/>
</dbReference>
<evidence type="ECO:0000256" key="1">
    <source>
        <dbReference type="ARBA" id="ARBA00022737"/>
    </source>
</evidence>
<sequence>MGYKVEYHVSSQSAWLYKTLFDPVIRSLLVDDLELFHTYEFRIRAFNMFGHSGWSNVSVIYLEIAPTGAPRNAAVGTVNSTEISISWQPPTADLQNGDLLGYKVYYWVTGTRETSTAMRRVPAKDTHVTLRELHMYTRYQVTLLAFNAAGDGPNISVPLEARTSEGVPGQPGELQFAALSMTSLNVSWAAPSQPNGIIENYTVSYYEARAKDGISRSVQVTISGDSHSLLVTKLVENVKYVFSVRARTKIDWGETVNGSTTTGPQKGLYHRAPKSVVTKGHRKVYTIGQPKYFVPMGTAEFVPYGHHMTSGRFVPKSYRQIHALSNVAFFH</sequence>
<reference evidence="3" key="1">
    <citation type="journal article" date="2023" name="Mol. Biol. Evol.">
        <title>Third-Generation Sequencing Reveals the Adaptive Role of the Epigenome in Three Deep-Sea Polychaetes.</title>
        <authorList>
            <person name="Perez M."/>
            <person name="Aroh O."/>
            <person name="Sun Y."/>
            <person name="Lan Y."/>
            <person name="Juniper S.K."/>
            <person name="Young C.R."/>
            <person name="Angers B."/>
            <person name="Qian P.Y."/>
        </authorList>
    </citation>
    <scope>NUCLEOTIDE SEQUENCE</scope>
    <source>
        <strain evidence="3">R07B-5</strain>
    </source>
</reference>
<feature type="domain" description="Fibronectin type-III" evidence="2">
    <location>
        <begin position="170"/>
        <end position="266"/>
    </location>
</feature>
<feature type="domain" description="Fibronectin type-III" evidence="2">
    <location>
        <begin position="69"/>
        <end position="166"/>
    </location>
</feature>
<evidence type="ECO:0000313" key="3">
    <source>
        <dbReference type="EMBL" id="KAK2172926.1"/>
    </source>
</evidence>
<dbReference type="FunFam" id="2.60.40.10:FF:000028">
    <property type="entry name" value="Neuronal cell adhesion molecule"/>
    <property type="match status" value="1"/>
</dbReference>
<organism evidence="3 4">
    <name type="scientific">Ridgeia piscesae</name>
    <name type="common">Tubeworm</name>
    <dbReference type="NCBI Taxonomy" id="27915"/>
    <lineage>
        <taxon>Eukaryota</taxon>
        <taxon>Metazoa</taxon>
        <taxon>Spiralia</taxon>
        <taxon>Lophotrochozoa</taxon>
        <taxon>Annelida</taxon>
        <taxon>Polychaeta</taxon>
        <taxon>Sedentaria</taxon>
        <taxon>Canalipalpata</taxon>
        <taxon>Sabellida</taxon>
        <taxon>Siboglinidae</taxon>
        <taxon>Ridgeia</taxon>
    </lineage>
</organism>
<dbReference type="EMBL" id="JAODUO010000917">
    <property type="protein sequence ID" value="KAK2172926.1"/>
    <property type="molecule type" value="Genomic_DNA"/>
</dbReference>
<accession>A0AAD9KKJ0</accession>
<dbReference type="SMART" id="SM00060">
    <property type="entry name" value="FN3"/>
    <property type="match status" value="2"/>
</dbReference>
<dbReference type="PANTHER" id="PTHR13817:SF73">
    <property type="entry name" value="FIBRONECTIN TYPE-III DOMAIN-CONTAINING PROTEIN"/>
    <property type="match status" value="1"/>
</dbReference>
<dbReference type="Gene3D" id="2.60.40.10">
    <property type="entry name" value="Immunoglobulins"/>
    <property type="match status" value="3"/>
</dbReference>
<comment type="caution">
    <text evidence="3">The sequence shown here is derived from an EMBL/GenBank/DDBJ whole genome shotgun (WGS) entry which is preliminary data.</text>
</comment>
<dbReference type="Proteomes" id="UP001209878">
    <property type="component" value="Unassembled WGS sequence"/>
</dbReference>
<keyword evidence="4" id="KW-1185">Reference proteome</keyword>
<dbReference type="InterPro" id="IPR003961">
    <property type="entry name" value="FN3_dom"/>
</dbReference>
<dbReference type="CDD" id="cd00063">
    <property type="entry name" value="FN3"/>
    <property type="match status" value="3"/>
</dbReference>
<gene>
    <name evidence="3" type="ORF">NP493_919g00008</name>
</gene>
<feature type="domain" description="Fibronectin type-III" evidence="2">
    <location>
        <begin position="1"/>
        <end position="67"/>
    </location>
</feature>
<dbReference type="PROSITE" id="PS50853">
    <property type="entry name" value="FN3"/>
    <property type="match status" value="3"/>
</dbReference>
<dbReference type="PRINTS" id="PR00014">
    <property type="entry name" value="FNTYPEIII"/>
</dbReference>
<evidence type="ECO:0000313" key="4">
    <source>
        <dbReference type="Proteomes" id="UP001209878"/>
    </source>
</evidence>
<evidence type="ECO:0000259" key="2">
    <source>
        <dbReference type="PROSITE" id="PS50853"/>
    </source>
</evidence>
<name>A0AAD9KKJ0_RIDPI</name>
<dbReference type="InterPro" id="IPR050964">
    <property type="entry name" value="Striated_Muscle_Regulatory"/>
</dbReference>
<keyword evidence="1" id="KW-0677">Repeat</keyword>
<proteinExistence type="predicted"/>
<protein>
    <recommendedName>
        <fullName evidence="2">Fibronectin type-III domain-containing protein</fullName>
    </recommendedName>
</protein>
<dbReference type="AlphaFoldDB" id="A0AAD9KKJ0"/>
<dbReference type="InterPro" id="IPR036116">
    <property type="entry name" value="FN3_sf"/>
</dbReference>